<keyword evidence="3" id="KW-1185">Reference proteome</keyword>
<reference evidence="2" key="2">
    <citation type="submission" date="2015-03" db="UniProtKB">
        <authorList>
            <consortium name="EnsemblPlants"/>
        </authorList>
    </citation>
    <scope>IDENTIFICATION</scope>
</reference>
<organism evidence="2">
    <name type="scientific">Oryza barthii</name>
    <dbReference type="NCBI Taxonomy" id="65489"/>
    <lineage>
        <taxon>Eukaryota</taxon>
        <taxon>Viridiplantae</taxon>
        <taxon>Streptophyta</taxon>
        <taxon>Embryophyta</taxon>
        <taxon>Tracheophyta</taxon>
        <taxon>Spermatophyta</taxon>
        <taxon>Magnoliopsida</taxon>
        <taxon>Liliopsida</taxon>
        <taxon>Poales</taxon>
        <taxon>Poaceae</taxon>
        <taxon>BOP clade</taxon>
        <taxon>Oryzoideae</taxon>
        <taxon>Oryzeae</taxon>
        <taxon>Oryzinae</taxon>
        <taxon>Oryza</taxon>
    </lineage>
</organism>
<proteinExistence type="predicted"/>
<evidence type="ECO:0000313" key="2">
    <source>
        <dbReference type="EnsemblPlants" id="OBART02G16800.1"/>
    </source>
</evidence>
<dbReference type="Proteomes" id="UP000026960">
    <property type="component" value="Chromosome 2"/>
</dbReference>
<dbReference type="AlphaFoldDB" id="A0A0D3F579"/>
<dbReference type="EnsemblPlants" id="OBART02G16800.1">
    <property type="protein sequence ID" value="OBART02G16800.1"/>
    <property type="gene ID" value="OBART02G16800"/>
</dbReference>
<feature type="compositionally biased region" description="Basic and acidic residues" evidence="1">
    <location>
        <begin position="58"/>
        <end position="74"/>
    </location>
</feature>
<evidence type="ECO:0000256" key="1">
    <source>
        <dbReference type="SAM" id="MobiDB-lite"/>
    </source>
</evidence>
<accession>A0A0D3F579</accession>
<sequence>MAEQQGWLPVDGKEGIVERRLAVWHVEEGGLVGVVAATVIDAWHGTEKPSATAATHSTAERTGSKRSVWVDDSSRRRRRLQWRSASWRRHEGEFSKLPTPRSDSLRLHPP</sequence>
<feature type="region of interest" description="Disordered" evidence="1">
    <location>
        <begin position="45"/>
        <end position="74"/>
    </location>
</feature>
<dbReference type="Gramene" id="OBART02G16800.1">
    <property type="protein sequence ID" value="OBART02G16800.1"/>
    <property type="gene ID" value="OBART02G16800"/>
</dbReference>
<protein>
    <submittedName>
        <fullName evidence="2">Uncharacterized protein</fullName>
    </submittedName>
</protein>
<evidence type="ECO:0000313" key="3">
    <source>
        <dbReference type="Proteomes" id="UP000026960"/>
    </source>
</evidence>
<dbReference type="HOGENOM" id="CLU_2174922_0_0_1"/>
<name>A0A0D3F579_9ORYZ</name>
<reference evidence="2" key="1">
    <citation type="journal article" date="2009" name="Rice">
        <title>De Novo Next Generation Sequencing of Plant Genomes.</title>
        <authorList>
            <person name="Rounsley S."/>
            <person name="Marri P.R."/>
            <person name="Yu Y."/>
            <person name="He R."/>
            <person name="Sisneros N."/>
            <person name="Goicoechea J.L."/>
            <person name="Lee S.J."/>
            <person name="Angelova A."/>
            <person name="Kudrna D."/>
            <person name="Luo M."/>
            <person name="Affourtit J."/>
            <person name="Desany B."/>
            <person name="Knight J."/>
            <person name="Niazi F."/>
            <person name="Egholm M."/>
            <person name="Wing R.A."/>
        </authorList>
    </citation>
    <scope>NUCLEOTIDE SEQUENCE [LARGE SCALE GENOMIC DNA]</scope>
    <source>
        <strain evidence="2">cv. IRGC 105608</strain>
    </source>
</reference>
<dbReference type="PaxDb" id="65489-OBART02G16800.1"/>
<feature type="region of interest" description="Disordered" evidence="1">
    <location>
        <begin position="89"/>
        <end position="110"/>
    </location>
</feature>